<organism evidence="1 2">
    <name type="scientific">Geodia barretti</name>
    <name type="common">Barrett's horny sponge</name>
    <dbReference type="NCBI Taxonomy" id="519541"/>
    <lineage>
        <taxon>Eukaryota</taxon>
        <taxon>Metazoa</taxon>
        <taxon>Porifera</taxon>
        <taxon>Demospongiae</taxon>
        <taxon>Heteroscleromorpha</taxon>
        <taxon>Tetractinellida</taxon>
        <taxon>Astrophorina</taxon>
        <taxon>Geodiidae</taxon>
        <taxon>Geodia</taxon>
    </lineage>
</organism>
<dbReference type="Proteomes" id="UP001174909">
    <property type="component" value="Unassembled WGS sequence"/>
</dbReference>
<proteinExistence type="predicted"/>
<protein>
    <submittedName>
        <fullName evidence="1">Uncharacterized protein</fullName>
    </submittedName>
</protein>
<dbReference type="AlphaFoldDB" id="A0AA35QWA5"/>
<comment type="caution">
    <text evidence="1">The sequence shown here is derived from an EMBL/GenBank/DDBJ whole genome shotgun (WGS) entry which is preliminary data.</text>
</comment>
<keyword evidence="2" id="KW-1185">Reference proteome</keyword>
<name>A0AA35QWA5_GEOBA</name>
<evidence type="ECO:0000313" key="2">
    <source>
        <dbReference type="Proteomes" id="UP001174909"/>
    </source>
</evidence>
<evidence type="ECO:0000313" key="1">
    <source>
        <dbReference type="EMBL" id="CAI7993649.1"/>
    </source>
</evidence>
<sequence>MHRDAPRKTCGWNNSVFLNTNNHYSVCGIYIRILCT</sequence>
<accession>A0AA35QWA5</accession>
<reference evidence="1" key="1">
    <citation type="submission" date="2023-03" db="EMBL/GenBank/DDBJ databases">
        <authorList>
            <person name="Steffen K."/>
            <person name="Cardenas P."/>
        </authorList>
    </citation>
    <scope>NUCLEOTIDE SEQUENCE</scope>
</reference>
<dbReference type="EMBL" id="CASHTH010000192">
    <property type="protein sequence ID" value="CAI7993649.1"/>
    <property type="molecule type" value="Genomic_DNA"/>
</dbReference>
<gene>
    <name evidence="1" type="ORF">GBAR_LOCUS1291</name>
</gene>